<organism evidence="1 2">
    <name type="scientific">Fluviicola taffensis (strain DSM 16823 / NCIMB 13979 / RW262)</name>
    <dbReference type="NCBI Taxonomy" id="755732"/>
    <lineage>
        <taxon>Bacteria</taxon>
        <taxon>Pseudomonadati</taxon>
        <taxon>Bacteroidota</taxon>
        <taxon>Flavobacteriia</taxon>
        <taxon>Flavobacteriales</taxon>
        <taxon>Crocinitomicaceae</taxon>
        <taxon>Fluviicola</taxon>
    </lineage>
</organism>
<dbReference type="KEGG" id="fte:Fluta_3053"/>
<evidence type="ECO:0008006" key="3">
    <source>
        <dbReference type="Google" id="ProtNLM"/>
    </source>
</evidence>
<proteinExistence type="predicted"/>
<gene>
    <name evidence="1" type="ordered locus">Fluta_3053</name>
</gene>
<dbReference type="AlphaFoldDB" id="F2IJX0"/>
<dbReference type="EMBL" id="CP002542">
    <property type="protein sequence ID" value="AEA45029.1"/>
    <property type="molecule type" value="Genomic_DNA"/>
</dbReference>
<sequence length="157" mass="17758">MLQPIKAHRVVSAKVIADKIHITGFRILHAEMNSPFDFDTNAIKLFDNTTKFDLAFNLEENLIKSDFFIEIKTESKENTNLEEATAKFHFAYIFNVENFKELTVVVDDTNLDINGGLANSLASIVYSTTRGILMTRFQGTALADFILPVRDPNELIN</sequence>
<dbReference type="Proteomes" id="UP000007463">
    <property type="component" value="Chromosome"/>
</dbReference>
<dbReference type="eggNOG" id="ENOG503395A">
    <property type="taxonomic scope" value="Bacteria"/>
</dbReference>
<dbReference type="STRING" id="755732.Fluta_3053"/>
<name>F2IJX0_FLUTR</name>
<evidence type="ECO:0000313" key="2">
    <source>
        <dbReference type="Proteomes" id="UP000007463"/>
    </source>
</evidence>
<protein>
    <recommendedName>
        <fullName evidence="3">Preprotein translocase subunit SecB</fullName>
    </recommendedName>
</protein>
<reference evidence="1 2" key="1">
    <citation type="journal article" date="2011" name="Stand. Genomic Sci.">
        <title>Complete genome sequence of the gliding freshwater bacterium Fluviicola taffensis type strain (RW262).</title>
        <authorList>
            <person name="Woyke T."/>
            <person name="Chertkov O."/>
            <person name="Lapidus A."/>
            <person name="Nolan M."/>
            <person name="Lucas S."/>
            <person name="Del Rio T.G."/>
            <person name="Tice H."/>
            <person name="Cheng J.F."/>
            <person name="Tapia R."/>
            <person name="Han C."/>
            <person name="Goodwin L."/>
            <person name="Pitluck S."/>
            <person name="Liolios K."/>
            <person name="Pagani I."/>
            <person name="Ivanova N."/>
            <person name="Huntemann M."/>
            <person name="Mavromatis K."/>
            <person name="Mikhailova N."/>
            <person name="Pati A."/>
            <person name="Chen A."/>
            <person name="Palaniappan K."/>
            <person name="Land M."/>
            <person name="Hauser L."/>
            <person name="Brambilla E.M."/>
            <person name="Rohde M."/>
            <person name="Mwirichia R."/>
            <person name="Sikorski J."/>
            <person name="Tindall B.J."/>
            <person name="Goker M."/>
            <person name="Bristow J."/>
            <person name="Eisen J.A."/>
            <person name="Markowitz V."/>
            <person name="Hugenholtz P."/>
            <person name="Klenk H.P."/>
            <person name="Kyrpides N.C."/>
        </authorList>
    </citation>
    <scope>NUCLEOTIDE SEQUENCE [LARGE SCALE GENOMIC DNA]</scope>
    <source>
        <strain evidence="2">DSM 16823 / RW262 / RW262</strain>
    </source>
</reference>
<keyword evidence="2" id="KW-1185">Reference proteome</keyword>
<accession>F2IJX0</accession>
<reference evidence="2" key="2">
    <citation type="submission" date="2011-02" db="EMBL/GenBank/DDBJ databases">
        <title>The complete genome of Fluviicola taffensis DSM 16823.</title>
        <authorList>
            <consortium name="US DOE Joint Genome Institute (JGI-PGF)"/>
            <person name="Lucas S."/>
            <person name="Copeland A."/>
            <person name="Lapidus A."/>
            <person name="Bruce D."/>
            <person name="Goodwin L."/>
            <person name="Pitluck S."/>
            <person name="Kyrpides N."/>
            <person name="Mavromatis K."/>
            <person name="Ivanova N."/>
            <person name="Mikhailova N."/>
            <person name="Pagani I."/>
            <person name="Chertkov O."/>
            <person name="Detter J.C."/>
            <person name="Han C."/>
            <person name="Tapia R."/>
            <person name="Land M."/>
            <person name="Hauser L."/>
            <person name="Markowitz V."/>
            <person name="Cheng J.-F."/>
            <person name="Hugenholtz P."/>
            <person name="Woyke T."/>
            <person name="Wu D."/>
            <person name="Tindall B."/>
            <person name="Pomrenke H.G."/>
            <person name="Brambilla E."/>
            <person name="Klenk H.-P."/>
            <person name="Eisen J.A."/>
        </authorList>
    </citation>
    <scope>NUCLEOTIDE SEQUENCE [LARGE SCALE GENOMIC DNA]</scope>
    <source>
        <strain evidence="2">DSM 16823 / RW262 / RW262</strain>
    </source>
</reference>
<evidence type="ECO:0000313" key="1">
    <source>
        <dbReference type="EMBL" id="AEA45029.1"/>
    </source>
</evidence>
<dbReference type="HOGENOM" id="CLU_1776066_0_0_10"/>